<keyword evidence="4" id="KW-1185">Reference proteome</keyword>
<dbReference type="InterPro" id="IPR007345">
    <property type="entry name" value="Polysacch_pyruvyl_Trfase"/>
</dbReference>
<organism evidence="3 4">
    <name type="scientific">Nocardiopsis akebiae</name>
    <dbReference type="NCBI Taxonomy" id="2831968"/>
    <lineage>
        <taxon>Bacteria</taxon>
        <taxon>Bacillati</taxon>
        <taxon>Actinomycetota</taxon>
        <taxon>Actinomycetes</taxon>
        <taxon>Streptosporangiales</taxon>
        <taxon>Nocardiopsidaceae</taxon>
        <taxon>Nocardiopsis</taxon>
    </lineage>
</organism>
<feature type="coiled-coil region" evidence="1">
    <location>
        <begin position="408"/>
        <end position="463"/>
    </location>
</feature>
<dbReference type="GO" id="GO:0016740">
    <property type="term" value="F:transferase activity"/>
    <property type="evidence" value="ECO:0007669"/>
    <property type="project" value="UniProtKB-KW"/>
</dbReference>
<dbReference type="Pfam" id="PF04230">
    <property type="entry name" value="PS_pyruv_trans"/>
    <property type="match status" value="1"/>
</dbReference>
<gene>
    <name evidence="3" type="ORF">KGD83_25915</name>
</gene>
<protein>
    <submittedName>
        <fullName evidence="3">Polysaccharide pyruvyl transferase family protein</fullName>
    </submittedName>
</protein>
<proteinExistence type="predicted"/>
<evidence type="ECO:0000313" key="3">
    <source>
        <dbReference type="EMBL" id="QUX28614.1"/>
    </source>
</evidence>
<dbReference type="Proteomes" id="UP000678016">
    <property type="component" value="Chromosome"/>
</dbReference>
<feature type="domain" description="Polysaccharide pyruvyl transferase" evidence="2">
    <location>
        <begin position="96"/>
        <end position="299"/>
    </location>
</feature>
<reference evidence="4" key="1">
    <citation type="submission" date="2021-05" db="EMBL/GenBank/DDBJ databases">
        <title>Direct Submission.</title>
        <authorList>
            <person name="Li K."/>
            <person name="Gao J."/>
        </authorList>
    </citation>
    <scope>NUCLEOTIDE SEQUENCE [LARGE SCALE GENOMIC DNA]</scope>
    <source>
        <strain evidence="4">HDS12</strain>
    </source>
</reference>
<evidence type="ECO:0000313" key="4">
    <source>
        <dbReference type="Proteomes" id="UP000678016"/>
    </source>
</evidence>
<sequence>MTRILLRSSKSPLEAASAEETLQRKIGGQNLGNLVFSDSAYKMLDVPGTEITTTGFGTPMPVPEQVNEEYDYLVLPFANAFRPAFRRELDLWTDLIEKLTIPVMVLSVGAQSSLDYDLERMSPLDATVRRFASAVLDRAPSLGVRGEFTQRYLNHLGFKDVEVIGCPSMFRYGRSLSVEKTDSVLGTDARIGMSTTAGTMGDLGQVVMDNYRRYPNLRYIAQDIPELETLYWGDTSRAAGQHRQMPVLRSHPLFEENRVRLHLDPITWIRELGGYDFVFGTRIHGNVVSLLAGTPAVVMCHDSRTLELSRYFEIPHRRMTEPPEEFDAAKLYEQADYTALVKGHDERFERMMGYVEKHGLPHIFQSDQDGGAAFEQRINSIEFTPAIEAWSDEDGGLGYRMGWLRESVRSLSHEQQKSQKQQAALEKQVTRLNKQQASLEKRQAALEKQVTRLNKRLSAVEKEAKMTLYRRVRRAGGRTLRRVGLRNPS</sequence>
<keyword evidence="1" id="KW-0175">Coiled coil</keyword>
<name>A0ABX8C2J3_9ACTN</name>
<keyword evidence="3" id="KW-0808">Transferase</keyword>
<evidence type="ECO:0000259" key="2">
    <source>
        <dbReference type="Pfam" id="PF04230"/>
    </source>
</evidence>
<evidence type="ECO:0000256" key="1">
    <source>
        <dbReference type="SAM" id="Coils"/>
    </source>
</evidence>
<accession>A0ABX8C2J3</accession>
<dbReference type="EMBL" id="CP074132">
    <property type="protein sequence ID" value="QUX28614.1"/>
    <property type="molecule type" value="Genomic_DNA"/>
</dbReference>
<dbReference type="Gene3D" id="1.10.287.1490">
    <property type="match status" value="1"/>
</dbReference>
<dbReference type="RefSeq" id="WP_212641580.1">
    <property type="nucleotide sequence ID" value="NZ_CP074132.1"/>
</dbReference>